<evidence type="ECO:0000313" key="1">
    <source>
        <dbReference type="EMBL" id="SVD23916.1"/>
    </source>
</evidence>
<organism evidence="1">
    <name type="scientific">marine metagenome</name>
    <dbReference type="NCBI Taxonomy" id="408172"/>
    <lineage>
        <taxon>unclassified sequences</taxon>
        <taxon>metagenomes</taxon>
        <taxon>ecological metagenomes</taxon>
    </lineage>
</organism>
<dbReference type="EMBL" id="UINC01138151">
    <property type="protein sequence ID" value="SVD23916.1"/>
    <property type="molecule type" value="Genomic_DNA"/>
</dbReference>
<accession>A0A382TPA1</accession>
<proteinExistence type="predicted"/>
<gene>
    <name evidence="1" type="ORF">METZ01_LOCUS376770</name>
</gene>
<feature type="non-terminal residue" evidence="1">
    <location>
        <position position="79"/>
    </location>
</feature>
<name>A0A382TPA1_9ZZZZ</name>
<dbReference type="SUPFAM" id="SSF54427">
    <property type="entry name" value="NTF2-like"/>
    <property type="match status" value="1"/>
</dbReference>
<dbReference type="AlphaFoldDB" id="A0A382TPA1"/>
<dbReference type="Gene3D" id="3.10.450.50">
    <property type="match status" value="1"/>
</dbReference>
<protein>
    <recommendedName>
        <fullName evidence="2">SnoaL-like domain-containing protein</fullName>
    </recommendedName>
</protein>
<dbReference type="InterPro" id="IPR032710">
    <property type="entry name" value="NTF2-like_dom_sf"/>
</dbReference>
<sequence length="79" mass="9016">MKGFAKKFKDLPDYILKITYQIWEDKDVEAIRDYYADTPTVSLPTPTRSPAGVIYGAEPVIEATYATLKMFPDRQLLAE</sequence>
<reference evidence="1" key="1">
    <citation type="submission" date="2018-05" db="EMBL/GenBank/DDBJ databases">
        <authorList>
            <person name="Lanie J.A."/>
            <person name="Ng W.-L."/>
            <person name="Kazmierczak K.M."/>
            <person name="Andrzejewski T.M."/>
            <person name="Davidsen T.M."/>
            <person name="Wayne K.J."/>
            <person name="Tettelin H."/>
            <person name="Glass J.I."/>
            <person name="Rusch D."/>
            <person name="Podicherti R."/>
            <person name="Tsui H.-C.T."/>
            <person name="Winkler M.E."/>
        </authorList>
    </citation>
    <scope>NUCLEOTIDE SEQUENCE</scope>
</reference>
<evidence type="ECO:0008006" key="2">
    <source>
        <dbReference type="Google" id="ProtNLM"/>
    </source>
</evidence>